<dbReference type="SUPFAM" id="SSF141000">
    <property type="entry name" value="Glu-tRNAGln amidotransferase C subunit"/>
    <property type="match status" value="1"/>
</dbReference>
<dbReference type="Proteomes" id="UP000658258">
    <property type="component" value="Unassembled WGS sequence"/>
</dbReference>
<comment type="caution">
    <text evidence="2">The sequence shown here is derived from an EMBL/GenBank/DDBJ whole genome shotgun (WGS) entry which is preliminary data.</text>
</comment>
<proteinExistence type="inferred from homology"/>
<comment type="catalytic activity">
    <reaction evidence="1">
        <text>L-glutamyl-tRNA(Gln) + L-glutamine + ATP + H2O = L-glutaminyl-tRNA(Gln) + L-glutamate + ADP + phosphate + H(+)</text>
        <dbReference type="Rhea" id="RHEA:17521"/>
        <dbReference type="Rhea" id="RHEA-COMP:9681"/>
        <dbReference type="Rhea" id="RHEA-COMP:9684"/>
        <dbReference type="ChEBI" id="CHEBI:15377"/>
        <dbReference type="ChEBI" id="CHEBI:15378"/>
        <dbReference type="ChEBI" id="CHEBI:29985"/>
        <dbReference type="ChEBI" id="CHEBI:30616"/>
        <dbReference type="ChEBI" id="CHEBI:43474"/>
        <dbReference type="ChEBI" id="CHEBI:58359"/>
        <dbReference type="ChEBI" id="CHEBI:78520"/>
        <dbReference type="ChEBI" id="CHEBI:78521"/>
        <dbReference type="ChEBI" id="CHEBI:456216"/>
    </reaction>
</comment>
<keyword evidence="1" id="KW-0547">Nucleotide-binding</keyword>
<comment type="similarity">
    <text evidence="1">Belongs to the GatC family.</text>
</comment>
<keyword evidence="1" id="KW-0648">Protein biosynthesis</keyword>
<dbReference type="NCBIfam" id="TIGR00135">
    <property type="entry name" value="gatC"/>
    <property type="match status" value="1"/>
</dbReference>
<evidence type="ECO:0000313" key="3">
    <source>
        <dbReference type="Proteomes" id="UP000658258"/>
    </source>
</evidence>
<evidence type="ECO:0000313" key="2">
    <source>
        <dbReference type="EMBL" id="GHE66629.1"/>
    </source>
</evidence>
<dbReference type="Pfam" id="PF02686">
    <property type="entry name" value="GatC"/>
    <property type="match status" value="1"/>
</dbReference>
<evidence type="ECO:0000256" key="1">
    <source>
        <dbReference type="HAMAP-Rule" id="MF_00122"/>
    </source>
</evidence>
<accession>A0ABQ3I5N9</accession>
<keyword evidence="1" id="KW-0436">Ligase</keyword>
<organism evidence="2 3">
    <name type="scientific">Roseivirga thermotolerans</name>
    <dbReference type="NCBI Taxonomy" id="1758176"/>
    <lineage>
        <taxon>Bacteria</taxon>
        <taxon>Pseudomonadati</taxon>
        <taxon>Bacteroidota</taxon>
        <taxon>Cytophagia</taxon>
        <taxon>Cytophagales</taxon>
        <taxon>Roseivirgaceae</taxon>
        <taxon>Roseivirga</taxon>
    </lineage>
</organism>
<dbReference type="HAMAP" id="MF_00122">
    <property type="entry name" value="GatC"/>
    <property type="match status" value="1"/>
</dbReference>
<comment type="catalytic activity">
    <reaction evidence="1">
        <text>L-aspartyl-tRNA(Asn) + L-glutamine + ATP + H2O = L-asparaginyl-tRNA(Asn) + L-glutamate + ADP + phosphate + 2 H(+)</text>
        <dbReference type="Rhea" id="RHEA:14513"/>
        <dbReference type="Rhea" id="RHEA-COMP:9674"/>
        <dbReference type="Rhea" id="RHEA-COMP:9677"/>
        <dbReference type="ChEBI" id="CHEBI:15377"/>
        <dbReference type="ChEBI" id="CHEBI:15378"/>
        <dbReference type="ChEBI" id="CHEBI:29985"/>
        <dbReference type="ChEBI" id="CHEBI:30616"/>
        <dbReference type="ChEBI" id="CHEBI:43474"/>
        <dbReference type="ChEBI" id="CHEBI:58359"/>
        <dbReference type="ChEBI" id="CHEBI:78515"/>
        <dbReference type="ChEBI" id="CHEBI:78516"/>
        <dbReference type="ChEBI" id="CHEBI:456216"/>
    </reaction>
</comment>
<dbReference type="InterPro" id="IPR003837">
    <property type="entry name" value="GatC"/>
</dbReference>
<dbReference type="Gene3D" id="1.10.20.60">
    <property type="entry name" value="Glu-tRNAGln amidotransferase C subunit, N-terminal domain"/>
    <property type="match status" value="1"/>
</dbReference>
<protein>
    <recommendedName>
        <fullName evidence="1">Aspartyl/glutamyl-tRNA(Asn/Gln) amidotransferase subunit C</fullName>
        <shortName evidence="1">Asp/Glu-ADT subunit C</shortName>
        <ecNumber evidence="1">6.3.5.-</ecNumber>
    </recommendedName>
</protein>
<gene>
    <name evidence="1 2" type="primary">gatC</name>
    <name evidence="2" type="ORF">GCM10011340_22480</name>
</gene>
<sequence length="98" mass="11291">MKVDKETLQKVAHLARLNIRPEEEDQLLKDMGEILNWVEKLREVNTKGVEPLTHMTGEVNVLRADKAEATIDRQQALKNAPQQDGKFFIVPQVMKRND</sequence>
<keyword evidence="3" id="KW-1185">Reference proteome</keyword>
<reference evidence="3" key="1">
    <citation type="journal article" date="2019" name="Int. J. Syst. Evol. Microbiol.">
        <title>The Global Catalogue of Microorganisms (GCM) 10K type strain sequencing project: providing services to taxonomists for standard genome sequencing and annotation.</title>
        <authorList>
            <consortium name="The Broad Institute Genomics Platform"/>
            <consortium name="The Broad Institute Genome Sequencing Center for Infectious Disease"/>
            <person name="Wu L."/>
            <person name="Ma J."/>
        </authorList>
    </citation>
    <scope>NUCLEOTIDE SEQUENCE [LARGE SCALE GENOMIC DNA]</scope>
    <source>
        <strain evidence="3">CGMCC 1.15111</strain>
    </source>
</reference>
<dbReference type="PANTHER" id="PTHR15004">
    <property type="entry name" value="GLUTAMYL-TRNA(GLN) AMIDOTRANSFERASE SUBUNIT C, MITOCHONDRIAL"/>
    <property type="match status" value="1"/>
</dbReference>
<comment type="function">
    <text evidence="1">Allows the formation of correctly charged Asn-tRNA(Asn) or Gln-tRNA(Gln) through the transamidation of misacylated Asp-tRNA(Asn) or Glu-tRNA(Gln) in organisms which lack either or both of asparaginyl-tRNA or glutaminyl-tRNA synthetases. The reaction takes place in the presence of glutamine and ATP through an activated phospho-Asp-tRNA(Asn) or phospho-Glu-tRNA(Gln).</text>
</comment>
<dbReference type="EC" id="6.3.5.-" evidence="1"/>
<dbReference type="EMBL" id="BNAG01000003">
    <property type="protein sequence ID" value="GHE66629.1"/>
    <property type="molecule type" value="Genomic_DNA"/>
</dbReference>
<dbReference type="InterPro" id="IPR036113">
    <property type="entry name" value="Asp/Glu-ADT_sf_sub_c"/>
</dbReference>
<dbReference type="PANTHER" id="PTHR15004:SF0">
    <property type="entry name" value="GLUTAMYL-TRNA(GLN) AMIDOTRANSFERASE SUBUNIT C, MITOCHONDRIAL"/>
    <property type="match status" value="1"/>
</dbReference>
<keyword evidence="1" id="KW-0067">ATP-binding</keyword>
<dbReference type="RefSeq" id="WP_189630354.1">
    <property type="nucleotide sequence ID" value="NZ_BNAG01000003.1"/>
</dbReference>
<comment type="subunit">
    <text evidence="1">Heterotrimer of A, B and C subunits.</text>
</comment>
<name>A0ABQ3I5N9_9BACT</name>